<dbReference type="SMART" id="SM00382">
    <property type="entry name" value="AAA"/>
    <property type="match status" value="1"/>
</dbReference>
<dbReference type="GO" id="GO:0005524">
    <property type="term" value="F:ATP binding"/>
    <property type="evidence" value="ECO:0007669"/>
    <property type="project" value="UniProtKB-KW"/>
</dbReference>
<evidence type="ECO:0000256" key="4">
    <source>
        <dbReference type="ARBA" id="ARBA00022475"/>
    </source>
</evidence>
<keyword evidence="7" id="KW-0472">Membrane</keyword>
<dbReference type="InterPro" id="IPR003439">
    <property type="entry name" value="ABC_transporter-like_ATP-bd"/>
</dbReference>
<dbReference type="InterPro" id="IPR050388">
    <property type="entry name" value="ABC_Ni/Peptide_Import"/>
</dbReference>
<evidence type="ECO:0000256" key="2">
    <source>
        <dbReference type="ARBA" id="ARBA00005417"/>
    </source>
</evidence>
<dbReference type="Proteomes" id="UP001214250">
    <property type="component" value="Chromosome 1"/>
</dbReference>
<dbReference type="Pfam" id="PF08352">
    <property type="entry name" value="oligo_HPY"/>
    <property type="match status" value="1"/>
</dbReference>
<evidence type="ECO:0000313" key="10">
    <source>
        <dbReference type="Proteomes" id="UP001214250"/>
    </source>
</evidence>
<keyword evidence="5" id="KW-0547">Nucleotide-binding</keyword>
<dbReference type="PROSITE" id="PS00211">
    <property type="entry name" value="ABC_TRANSPORTER_1"/>
    <property type="match status" value="1"/>
</dbReference>
<proteinExistence type="inferred from homology"/>
<dbReference type="CDD" id="cd03257">
    <property type="entry name" value="ABC_NikE_OppD_transporters"/>
    <property type="match status" value="1"/>
</dbReference>
<evidence type="ECO:0000256" key="7">
    <source>
        <dbReference type="ARBA" id="ARBA00023136"/>
    </source>
</evidence>
<dbReference type="EMBL" id="CP117811">
    <property type="protein sequence ID" value="WDE95695.1"/>
    <property type="molecule type" value="Genomic_DNA"/>
</dbReference>
<reference evidence="9 10" key="1">
    <citation type="submission" date="2023-02" db="EMBL/GenBank/DDBJ databases">
        <title>Genome sequence of Lentisphaera profundi SAORIC-696.</title>
        <authorList>
            <person name="Kim e."/>
            <person name="Cho J.-C."/>
            <person name="Choi A."/>
            <person name="Kang I."/>
        </authorList>
    </citation>
    <scope>NUCLEOTIDE SEQUENCE [LARGE SCALE GENOMIC DNA]</scope>
    <source>
        <strain evidence="9 10">SAORIC-696</strain>
    </source>
</reference>
<dbReference type="RefSeq" id="WP_274149413.1">
    <property type="nucleotide sequence ID" value="NZ_CP117811.1"/>
</dbReference>
<keyword evidence="4" id="KW-1003">Cell membrane</keyword>
<dbReference type="NCBIfam" id="TIGR01727">
    <property type="entry name" value="oligo_HPY"/>
    <property type="match status" value="1"/>
</dbReference>
<evidence type="ECO:0000256" key="6">
    <source>
        <dbReference type="ARBA" id="ARBA00022840"/>
    </source>
</evidence>
<dbReference type="Gene3D" id="3.40.50.300">
    <property type="entry name" value="P-loop containing nucleotide triphosphate hydrolases"/>
    <property type="match status" value="1"/>
</dbReference>
<comment type="similarity">
    <text evidence="2">Belongs to the ABC transporter superfamily.</text>
</comment>
<dbReference type="Pfam" id="PF00005">
    <property type="entry name" value="ABC_tran"/>
    <property type="match status" value="1"/>
</dbReference>
<comment type="subcellular location">
    <subcellularLocation>
        <location evidence="1">Cell inner membrane</location>
        <topology evidence="1">Peripheral membrane protein</topology>
    </subcellularLocation>
</comment>
<evidence type="ECO:0000259" key="8">
    <source>
        <dbReference type="PROSITE" id="PS50893"/>
    </source>
</evidence>
<dbReference type="InterPro" id="IPR013563">
    <property type="entry name" value="Oligopep_ABC_C"/>
</dbReference>
<organism evidence="9 10">
    <name type="scientific">Lentisphaera profundi</name>
    <dbReference type="NCBI Taxonomy" id="1658616"/>
    <lineage>
        <taxon>Bacteria</taxon>
        <taxon>Pseudomonadati</taxon>
        <taxon>Lentisphaerota</taxon>
        <taxon>Lentisphaeria</taxon>
        <taxon>Lentisphaerales</taxon>
        <taxon>Lentisphaeraceae</taxon>
        <taxon>Lentisphaera</taxon>
    </lineage>
</organism>
<keyword evidence="3" id="KW-0813">Transport</keyword>
<keyword evidence="6 9" id="KW-0067">ATP-binding</keyword>
<protein>
    <submittedName>
        <fullName evidence="9">ABC transporter ATP-binding protein</fullName>
    </submittedName>
</protein>
<dbReference type="PANTHER" id="PTHR43297:SF2">
    <property type="entry name" value="DIPEPTIDE TRANSPORT ATP-BINDING PROTEIN DPPD"/>
    <property type="match status" value="1"/>
</dbReference>
<name>A0ABY7VR27_9BACT</name>
<gene>
    <name evidence="9" type="ORF">PQO03_08190</name>
</gene>
<dbReference type="InterPro" id="IPR027417">
    <property type="entry name" value="P-loop_NTPase"/>
</dbReference>
<evidence type="ECO:0000256" key="1">
    <source>
        <dbReference type="ARBA" id="ARBA00004417"/>
    </source>
</evidence>
<evidence type="ECO:0000256" key="5">
    <source>
        <dbReference type="ARBA" id="ARBA00022741"/>
    </source>
</evidence>
<dbReference type="InterPro" id="IPR003593">
    <property type="entry name" value="AAA+_ATPase"/>
</dbReference>
<accession>A0ABY7VR27</accession>
<dbReference type="SUPFAM" id="SSF52540">
    <property type="entry name" value="P-loop containing nucleoside triphosphate hydrolases"/>
    <property type="match status" value="1"/>
</dbReference>
<dbReference type="PANTHER" id="PTHR43297">
    <property type="entry name" value="OLIGOPEPTIDE TRANSPORT ATP-BINDING PROTEIN APPD"/>
    <property type="match status" value="1"/>
</dbReference>
<sequence>MLQLKNLSTTFDLEDETICAVDQLSFDLPQGKTLGIVGESGSGKSVSALSILRLLPKPMGKSTGKILLDGQNILALSPNEMLKIRGNKISMIFQEPMTALNPVHSVSKQLMETFFLHFPGISKSSAWDRSLEMLTKVGIPAPEKRMHEFPHQLSGGMRQRVMIAIALSCEPDILIADEPTTALDVTVQAQIIDLMKDLQKKNNMSIIFITHDLGVVAETCDEVLVMYGGRMVEHAPVIELFEKPSHPYTKALMASLPQLSQKRKTELKTIPGLVPSLKDLNIGCRFGPRSGFSHSEESLNTRPEIHQISPDHRIEWCPDCQNAMGRSL</sequence>
<evidence type="ECO:0000256" key="3">
    <source>
        <dbReference type="ARBA" id="ARBA00022448"/>
    </source>
</evidence>
<feature type="domain" description="ABC transporter" evidence="8">
    <location>
        <begin position="2"/>
        <end position="253"/>
    </location>
</feature>
<dbReference type="PROSITE" id="PS50893">
    <property type="entry name" value="ABC_TRANSPORTER_2"/>
    <property type="match status" value="1"/>
</dbReference>
<keyword evidence="10" id="KW-1185">Reference proteome</keyword>
<dbReference type="InterPro" id="IPR017871">
    <property type="entry name" value="ABC_transporter-like_CS"/>
</dbReference>
<evidence type="ECO:0000313" key="9">
    <source>
        <dbReference type="EMBL" id="WDE95695.1"/>
    </source>
</evidence>